<feature type="domain" description="SusE outer membrane protein" evidence="1">
    <location>
        <begin position="28"/>
        <end position="124"/>
    </location>
</feature>
<dbReference type="Gene3D" id="2.60.40.3620">
    <property type="match status" value="2"/>
</dbReference>
<gene>
    <name evidence="2" type="ORF">SAMN00777080_4245</name>
</gene>
<dbReference type="GO" id="GO:0019867">
    <property type="term" value="C:outer membrane"/>
    <property type="evidence" value="ECO:0007669"/>
    <property type="project" value="InterPro"/>
</dbReference>
<reference evidence="3" key="1">
    <citation type="submission" date="2017-04" db="EMBL/GenBank/DDBJ databases">
        <authorList>
            <person name="Varghese N."/>
            <person name="Submissions S."/>
        </authorList>
    </citation>
    <scope>NUCLEOTIDE SEQUENCE [LARGE SCALE GENOMIC DNA]</scope>
    <source>
        <strain evidence="3">DSM 16537</strain>
    </source>
</reference>
<dbReference type="CDD" id="cd12956">
    <property type="entry name" value="CBM_SusE-F_like"/>
    <property type="match status" value="1"/>
</dbReference>
<dbReference type="AlphaFoldDB" id="A0A1W2HA62"/>
<dbReference type="EMBL" id="LT838813">
    <property type="protein sequence ID" value="SMD45588.1"/>
    <property type="molecule type" value="Genomic_DNA"/>
</dbReference>
<dbReference type="STRING" id="758820.SAMN00777080_4245"/>
<proteinExistence type="predicted"/>
<evidence type="ECO:0000259" key="1">
    <source>
        <dbReference type="Pfam" id="PF14292"/>
    </source>
</evidence>
<evidence type="ECO:0000313" key="3">
    <source>
        <dbReference type="Proteomes" id="UP000192333"/>
    </source>
</evidence>
<protein>
    <submittedName>
        <fullName evidence="2">SusE outer membrane protein</fullName>
    </submittedName>
</protein>
<accession>A0A1W2HA62</accession>
<dbReference type="Proteomes" id="UP000192333">
    <property type="component" value="Chromosome I"/>
</dbReference>
<sequence>MKVLSKFIWAALLLPFIWSCGEIAPPPIISQTTSSVLSTSPIVLIEEDAEESIVFEVSPADFGVSTGVTYFIQMDSPGNNFASPVDLGSNTSTTVLVTVSEINRRAITKGILPGETGNMEFRVRAVPDRSLSAILGQASVISVTTYSDAVALRNLFLVGEATAPGWNPDNNNPPLFRDPENTDLYVYTGFFNAGGFKVLERIGQWQPQFGTNDGTTIAVNEGGGSDPDVFSIPTAGIYTFTMDLEAGTFSIEPYTGTAPTDFATVGIIGDATPGSWDASTAMTKSTFDGNIWSITATLTAAQMKFRANDAWTVNWGANTPISGQGVQEGPNIPIEEAGTYKIWFNSLDGRYIFLQ</sequence>
<dbReference type="GO" id="GO:2001070">
    <property type="term" value="F:starch binding"/>
    <property type="evidence" value="ECO:0007669"/>
    <property type="project" value="InterPro"/>
</dbReference>
<dbReference type="RefSeq" id="WP_084122476.1">
    <property type="nucleotide sequence ID" value="NZ_LT838813.1"/>
</dbReference>
<dbReference type="OrthoDB" id="975117at2"/>
<name>A0A1W2HA62_9BACT</name>
<dbReference type="Pfam" id="PF14292">
    <property type="entry name" value="SusE"/>
    <property type="match status" value="1"/>
</dbReference>
<evidence type="ECO:0000313" key="2">
    <source>
        <dbReference type="EMBL" id="SMD45588.1"/>
    </source>
</evidence>
<keyword evidence="3" id="KW-1185">Reference proteome</keyword>
<dbReference type="InterPro" id="IPR025970">
    <property type="entry name" value="SusE"/>
</dbReference>
<organism evidence="2 3">
    <name type="scientific">Aquiflexum balticum DSM 16537</name>
    <dbReference type="NCBI Taxonomy" id="758820"/>
    <lineage>
        <taxon>Bacteria</taxon>
        <taxon>Pseudomonadati</taxon>
        <taxon>Bacteroidota</taxon>
        <taxon>Cytophagia</taxon>
        <taxon>Cytophagales</taxon>
        <taxon>Cyclobacteriaceae</taxon>
        <taxon>Aquiflexum</taxon>
    </lineage>
</organism>